<reference evidence="3" key="1">
    <citation type="submission" date="2025-08" db="UniProtKB">
        <authorList>
            <consortium name="Ensembl"/>
        </authorList>
    </citation>
    <scope>IDENTIFICATION</scope>
</reference>
<dbReference type="Gene3D" id="3.10.100.10">
    <property type="entry name" value="Mannose-Binding Protein A, subunit A"/>
    <property type="match status" value="1"/>
</dbReference>
<dbReference type="InterPro" id="IPR016187">
    <property type="entry name" value="CTDL_fold"/>
</dbReference>
<dbReference type="Ensembl" id="ENSOMET00000027327.1">
    <property type="protein sequence ID" value="ENSOMEP00000018368.1"/>
    <property type="gene ID" value="ENSOMEG00000020071.1"/>
</dbReference>
<evidence type="ECO:0000313" key="3">
    <source>
        <dbReference type="Ensembl" id="ENSOMEP00000018368.1"/>
    </source>
</evidence>
<dbReference type="SMART" id="SM00034">
    <property type="entry name" value="CLECT"/>
    <property type="match status" value="1"/>
</dbReference>
<dbReference type="InterPro" id="IPR016186">
    <property type="entry name" value="C-type_lectin-like/link_sf"/>
</dbReference>
<dbReference type="PANTHER" id="PTHR22803">
    <property type="entry name" value="MANNOSE, PHOSPHOLIPASE, LECTIN RECEPTOR RELATED"/>
    <property type="match status" value="1"/>
</dbReference>
<reference evidence="3" key="2">
    <citation type="submission" date="2025-09" db="UniProtKB">
        <authorList>
            <consortium name="Ensembl"/>
        </authorList>
    </citation>
    <scope>IDENTIFICATION</scope>
</reference>
<dbReference type="AlphaFoldDB" id="A0A3B3CKH3"/>
<dbReference type="Pfam" id="PF00059">
    <property type="entry name" value="Lectin_C"/>
    <property type="match status" value="1"/>
</dbReference>
<dbReference type="PROSITE" id="PS50041">
    <property type="entry name" value="C_TYPE_LECTIN_2"/>
    <property type="match status" value="1"/>
</dbReference>
<protein>
    <recommendedName>
        <fullName evidence="2">C-type lectin domain-containing protein</fullName>
    </recommendedName>
</protein>
<dbReference type="PaxDb" id="30732-ENSOMEP00000018368"/>
<name>A0A3B3CKH3_ORYME</name>
<dbReference type="SUPFAM" id="SSF56436">
    <property type="entry name" value="C-type lectin-like"/>
    <property type="match status" value="1"/>
</dbReference>
<dbReference type="STRING" id="30732.ENSOMEP00000018368"/>
<sequence>METNKQKQNLNELDEKNEQLNLENILLQNKTKDLMMNVTKLEDQTKRLTAEKKFFEIQNKEMTVNMTILQKQIKQLRNNSEAIIKYTNFPGDVFCPEGVCQTCPKDWIQFKESCYFIYNLNSPWKSWNESQQFCQMKKSDLVVINNREEQTFIKSRIEYYHDIHHGYWIGLRRINNNWIWVDESQDTLGYWKNPGSSEKFAIIVHDANLTHSWAKNRNGFENRFICEIKALIF</sequence>
<dbReference type="Proteomes" id="UP000261560">
    <property type="component" value="Unplaced"/>
</dbReference>
<proteinExistence type="predicted"/>
<dbReference type="InterPro" id="IPR001304">
    <property type="entry name" value="C-type_lectin-like"/>
</dbReference>
<evidence type="ECO:0000259" key="2">
    <source>
        <dbReference type="PROSITE" id="PS50041"/>
    </source>
</evidence>
<keyword evidence="1" id="KW-0175">Coiled coil</keyword>
<feature type="domain" description="C-type lectin" evidence="2">
    <location>
        <begin position="110"/>
        <end position="227"/>
    </location>
</feature>
<keyword evidence="4" id="KW-1185">Reference proteome</keyword>
<dbReference type="GeneTree" id="ENSGT00940000177047"/>
<dbReference type="InterPro" id="IPR050111">
    <property type="entry name" value="C-type_lectin/snaclec_domain"/>
</dbReference>
<feature type="coiled-coil region" evidence="1">
    <location>
        <begin position="3"/>
        <end position="79"/>
    </location>
</feature>
<evidence type="ECO:0000256" key="1">
    <source>
        <dbReference type="SAM" id="Coils"/>
    </source>
</evidence>
<accession>A0A3B3CKH3</accession>
<evidence type="ECO:0000313" key="4">
    <source>
        <dbReference type="Proteomes" id="UP000261560"/>
    </source>
</evidence>
<organism evidence="3 4">
    <name type="scientific">Oryzias melastigma</name>
    <name type="common">Marine medaka</name>
    <dbReference type="NCBI Taxonomy" id="30732"/>
    <lineage>
        <taxon>Eukaryota</taxon>
        <taxon>Metazoa</taxon>
        <taxon>Chordata</taxon>
        <taxon>Craniata</taxon>
        <taxon>Vertebrata</taxon>
        <taxon>Euteleostomi</taxon>
        <taxon>Actinopterygii</taxon>
        <taxon>Neopterygii</taxon>
        <taxon>Teleostei</taxon>
        <taxon>Neoteleostei</taxon>
        <taxon>Acanthomorphata</taxon>
        <taxon>Ovalentaria</taxon>
        <taxon>Atherinomorphae</taxon>
        <taxon>Beloniformes</taxon>
        <taxon>Adrianichthyidae</taxon>
        <taxon>Oryziinae</taxon>
        <taxon>Oryzias</taxon>
    </lineage>
</organism>